<evidence type="ECO:0000313" key="3">
    <source>
        <dbReference type="Proteomes" id="UP001177003"/>
    </source>
</evidence>
<name>A0AA35ZGK2_LACSI</name>
<proteinExistence type="predicted"/>
<organism evidence="2 3">
    <name type="scientific">Lactuca saligna</name>
    <name type="common">Willowleaf lettuce</name>
    <dbReference type="NCBI Taxonomy" id="75948"/>
    <lineage>
        <taxon>Eukaryota</taxon>
        <taxon>Viridiplantae</taxon>
        <taxon>Streptophyta</taxon>
        <taxon>Embryophyta</taxon>
        <taxon>Tracheophyta</taxon>
        <taxon>Spermatophyta</taxon>
        <taxon>Magnoliopsida</taxon>
        <taxon>eudicotyledons</taxon>
        <taxon>Gunneridae</taxon>
        <taxon>Pentapetalae</taxon>
        <taxon>asterids</taxon>
        <taxon>campanulids</taxon>
        <taxon>Asterales</taxon>
        <taxon>Asteraceae</taxon>
        <taxon>Cichorioideae</taxon>
        <taxon>Cichorieae</taxon>
        <taxon>Lactucinae</taxon>
        <taxon>Lactuca</taxon>
    </lineage>
</organism>
<keyword evidence="3" id="KW-1185">Reference proteome</keyword>
<evidence type="ECO:0000313" key="2">
    <source>
        <dbReference type="EMBL" id="CAI9292221.1"/>
    </source>
</evidence>
<gene>
    <name evidence="2" type="ORF">LSALG_LOCUS31307</name>
</gene>
<dbReference type="Proteomes" id="UP001177003">
    <property type="component" value="Chromosome 7"/>
</dbReference>
<dbReference type="EMBL" id="OX465083">
    <property type="protein sequence ID" value="CAI9292221.1"/>
    <property type="molecule type" value="Genomic_DNA"/>
</dbReference>
<sequence length="101" mass="11512">MEFNDIHLNMICNPQSGATKVDIMAKMSKRSKSMKSTHNQSSDTRIGGIDLNNDESYEIPTRSMGRNKTKKKSLKVLKAHRLMWRRLGTISKGWTISLMLS</sequence>
<accession>A0AA35ZGK2</accession>
<dbReference type="AlphaFoldDB" id="A0AA35ZGK2"/>
<feature type="region of interest" description="Disordered" evidence="1">
    <location>
        <begin position="29"/>
        <end position="72"/>
    </location>
</feature>
<reference evidence="2" key="1">
    <citation type="submission" date="2023-04" db="EMBL/GenBank/DDBJ databases">
        <authorList>
            <person name="Vijverberg K."/>
            <person name="Xiong W."/>
            <person name="Schranz E."/>
        </authorList>
    </citation>
    <scope>NUCLEOTIDE SEQUENCE</scope>
</reference>
<protein>
    <submittedName>
        <fullName evidence="2">Uncharacterized protein</fullName>
    </submittedName>
</protein>
<evidence type="ECO:0000256" key="1">
    <source>
        <dbReference type="SAM" id="MobiDB-lite"/>
    </source>
</evidence>